<sequence length="264" mass="29018">MPMLPCRVLCLLAIVFCCVSVTHANAHGKSPYVELARKKVEETLKLKEECERITTATTDAAHKAQAFAEEIKANLETIAADPKEVEKRKIEGRKFIENTTQAAAEAKEVADKTTESATETKNKVFALPDEEEKMKAEDAAEEAENAARVVKEAEDRANTYVKLVEDALQKLDDEVAAAKEKKEKPVETQAQEQTRETQEKQEKQKQHYRSTVTINIHGENLDALLNGAANNSGMALNDGSSSPALLRVPLLLLLLSVLGCMAVC</sequence>
<feature type="compositionally biased region" description="Basic and acidic residues" evidence="1">
    <location>
        <begin position="193"/>
        <end position="205"/>
    </location>
</feature>
<keyword evidence="2" id="KW-0732">Signal</keyword>
<feature type="region of interest" description="Disordered" evidence="1">
    <location>
        <begin position="178"/>
        <end position="208"/>
    </location>
</feature>
<evidence type="ECO:0008006" key="5">
    <source>
        <dbReference type="Google" id="ProtNLM"/>
    </source>
</evidence>
<feature type="signal peptide" evidence="2">
    <location>
        <begin position="1"/>
        <end position="24"/>
    </location>
</feature>
<comment type="caution">
    <text evidence="3">The sequence shown here is derived from an EMBL/GenBank/DDBJ whole genome shotgun (WGS) entry which is preliminary data.</text>
</comment>
<dbReference type="RefSeq" id="XP_028880031.1">
    <property type="nucleotide sequence ID" value="XM_029028632.1"/>
</dbReference>
<reference evidence="3 4" key="1">
    <citation type="submission" date="2017-03" db="EMBL/GenBank/DDBJ databases">
        <title>An alternative strategy for trypanosome survival in the mammalian bloodstream revealed through genome and transcriptome analysis of the ubiquitous bovine parasite Trypanosoma (Megatrypanum) theileri.</title>
        <authorList>
            <person name="Kelly S."/>
            <person name="Ivens A."/>
            <person name="Mott A."/>
            <person name="O'Neill E."/>
            <person name="Emms D."/>
            <person name="Macleod O."/>
            <person name="Voorheis P."/>
            <person name="Matthews J."/>
            <person name="Matthews K."/>
            <person name="Carrington M."/>
        </authorList>
    </citation>
    <scope>NUCLEOTIDE SEQUENCE [LARGE SCALE GENOMIC DNA]</scope>
    <source>
        <strain evidence="3">Edinburgh</strain>
    </source>
</reference>
<proteinExistence type="predicted"/>
<dbReference type="VEuPathDB" id="TriTrypDB:TM35_000311510"/>
<dbReference type="EMBL" id="NBCO01000031">
    <property type="protein sequence ID" value="ORC85965.1"/>
    <property type="molecule type" value="Genomic_DNA"/>
</dbReference>
<dbReference type="AlphaFoldDB" id="A0A1X0NML2"/>
<protein>
    <recommendedName>
        <fullName evidence="5">Surface protein TolT</fullName>
    </recommendedName>
</protein>
<feature type="chain" id="PRO_5012303959" description="Surface protein TolT" evidence="2">
    <location>
        <begin position="25"/>
        <end position="264"/>
    </location>
</feature>
<gene>
    <name evidence="3" type="ORF">TM35_000311510</name>
</gene>
<keyword evidence="4" id="KW-1185">Reference proteome</keyword>
<evidence type="ECO:0000256" key="2">
    <source>
        <dbReference type="SAM" id="SignalP"/>
    </source>
</evidence>
<organism evidence="3 4">
    <name type="scientific">Trypanosoma theileri</name>
    <dbReference type="NCBI Taxonomy" id="67003"/>
    <lineage>
        <taxon>Eukaryota</taxon>
        <taxon>Discoba</taxon>
        <taxon>Euglenozoa</taxon>
        <taxon>Kinetoplastea</taxon>
        <taxon>Metakinetoplastina</taxon>
        <taxon>Trypanosomatida</taxon>
        <taxon>Trypanosomatidae</taxon>
        <taxon>Trypanosoma</taxon>
    </lineage>
</organism>
<dbReference type="GeneID" id="39988412"/>
<evidence type="ECO:0000313" key="4">
    <source>
        <dbReference type="Proteomes" id="UP000192257"/>
    </source>
</evidence>
<dbReference type="Proteomes" id="UP000192257">
    <property type="component" value="Unassembled WGS sequence"/>
</dbReference>
<accession>A0A1X0NML2</accession>
<name>A0A1X0NML2_9TRYP</name>
<evidence type="ECO:0000256" key="1">
    <source>
        <dbReference type="SAM" id="MobiDB-lite"/>
    </source>
</evidence>
<evidence type="ECO:0000313" key="3">
    <source>
        <dbReference type="EMBL" id="ORC85965.1"/>
    </source>
</evidence>